<dbReference type="PANTHER" id="PTHR43685">
    <property type="entry name" value="GLYCOSYLTRANSFERASE"/>
    <property type="match status" value="1"/>
</dbReference>
<accession>A0A344UX59</accession>
<evidence type="ECO:0000313" key="2">
    <source>
        <dbReference type="EMBL" id="AXE39857.1"/>
    </source>
</evidence>
<feature type="domain" description="Glycosyltransferase 2-like" evidence="1">
    <location>
        <begin position="8"/>
        <end position="133"/>
    </location>
</feature>
<dbReference type="AlphaFoldDB" id="A0A344UX59"/>
<dbReference type="Gene3D" id="3.90.550.10">
    <property type="entry name" value="Spore Coat Polysaccharide Biosynthesis Protein SpsA, Chain A"/>
    <property type="match status" value="1"/>
</dbReference>
<dbReference type="KEGG" id="acij:JS278_02722"/>
<keyword evidence="3" id="KW-1185">Reference proteome</keyword>
<dbReference type="InterPro" id="IPR050834">
    <property type="entry name" value="Glycosyltransf_2"/>
</dbReference>
<dbReference type="InterPro" id="IPR029044">
    <property type="entry name" value="Nucleotide-diphossugar_trans"/>
</dbReference>
<dbReference type="Proteomes" id="UP000251995">
    <property type="component" value="Chromosome"/>
</dbReference>
<name>A0A344UX59_9ACTN</name>
<sequence>MSCSGIVVVIPTLGRSPHYRRLFESLSEQTIAPDHVVVVVQGDHDAVERSAAGTPDLPIEIVHHSPGLSASRNYGIECCGTHWRGVLIPDDDLWLADTTIEHAATLANAPSERIMVYAGRVSRPASSRDRVQYLNEAQELDRRTVWKSALEGGLLISREAFMATGGFDEALGLGSPGPYQSGEGTDLLLRVMDAGGSVEFEPQLQFYEDEPGLPRSEMLTKVRSYARGTGRVYRMRYGAAGRSGLVLRTVAKLTLCLARRDGLGVARSWNELLGRVEGLTGWVASPKTGRTA</sequence>
<organism evidence="2 3">
    <name type="scientific">Acidipropionibacterium virtanenii</name>
    <dbReference type="NCBI Taxonomy" id="2057246"/>
    <lineage>
        <taxon>Bacteria</taxon>
        <taxon>Bacillati</taxon>
        <taxon>Actinomycetota</taxon>
        <taxon>Actinomycetes</taxon>
        <taxon>Propionibacteriales</taxon>
        <taxon>Propionibacteriaceae</taxon>
        <taxon>Acidipropionibacterium</taxon>
    </lineage>
</organism>
<evidence type="ECO:0000259" key="1">
    <source>
        <dbReference type="Pfam" id="PF00535"/>
    </source>
</evidence>
<dbReference type="PANTHER" id="PTHR43685:SF2">
    <property type="entry name" value="GLYCOSYLTRANSFERASE 2-LIKE DOMAIN-CONTAINING PROTEIN"/>
    <property type="match status" value="1"/>
</dbReference>
<proteinExistence type="predicted"/>
<protein>
    <recommendedName>
        <fullName evidence="1">Glycosyltransferase 2-like domain-containing protein</fullName>
    </recommendedName>
</protein>
<evidence type="ECO:0000313" key="3">
    <source>
        <dbReference type="Proteomes" id="UP000251995"/>
    </source>
</evidence>
<reference evidence="2 3" key="1">
    <citation type="submission" date="2017-12" db="EMBL/GenBank/DDBJ databases">
        <title>The whole genome sequence of the Acidipropionibacterium virtanenii sp. nov. type strain JS278.</title>
        <authorList>
            <person name="Laine P."/>
            <person name="Deptula P."/>
            <person name="Varmanen P."/>
            <person name="Auvinen P."/>
        </authorList>
    </citation>
    <scope>NUCLEOTIDE SEQUENCE [LARGE SCALE GENOMIC DNA]</scope>
    <source>
        <strain evidence="2 3">JS278</strain>
    </source>
</reference>
<gene>
    <name evidence="2" type="ORF">JS278_02722</name>
</gene>
<dbReference type="CDD" id="cd00761">
    <property type="entry name" value="Glyco_tranf_GTA_type"/>
    <property type="match status" value="1"/>
</dbReference>
<dbReference type="Pfam" id="PF00535">
    <property type="entry name" value="Glycos_transf_2"/>
    <property type="match status" value="1"/>
</dbReference>
<dbReference type="EMBL" id="CP025198">
    <property type="protein sequence ID" value="AXE39857.1"/>
    <property type="molecule type" value="Genomic_DNA"/>
</dbReference>
<dbReference type="InterPro" id="IPR001173">
    <property type="entry name" value="Glyco_trans_2-like"/>
</dbReference>
<dbReference type="SUPFAM" id="SSF53448">
    <property type="entry name" value="Nucleotide-diphospho-sugar transferases"/>
    <property type="match status" value="1"/>
</dbReference>
<dbReference type="OrthoDB" id="3725711at2"/>